<feature type="domain" description="Tudor" evidence="16">
    <location>
        <begin position="957"/>
        <end position="1025"/>
    </location>
</feature>
<dbReference type="InterPro" id="IPR027417">
    <property type="entry name" value="P-loop_NTPase"/>
</dbReference>
<reference evidence="19" key="1">
    <citation type="submission" date="2019-08" db="EMBL/GenBank/DDBJ databases">
        <title>The improved chromosome-level genome for the pearl oyster Pinctada fucata martensii using PacBio sequencing and Hi-C.</title>
        <authorList>
            <person name="Zheng Z."/>
        </authorList>
    </citation>
    <scope>NUCLEOTIDE SEQUENCE</scope>
    <source>
        <strain evidence="19">ZZ-2019</strain>
        <tissue evidence="19">Adductor muscle</tissue>
    </source>
</reference>
<evidence type="ECO:0000256" key="13">
    <source>
        <dbReference type="ARBA" id="ARBA00023254"/>
    </source>
</evidence>
<keyword evidence="9" id="KW-0347">Helicase</keyword>
<evidence type="ECO:0000256" key="10">
    <source>
        <dbReference type="ARBA" id="ARBA00022840"/>
    </source>
</evidence>
<evidence type="ECO:0000313" key="20">
    <source>
        <dbReference type="Proteomes" id="UP001186944"/>
    </source>
</evidence>
<keyword evidence="6" id="KW-0547">Nucleotide-binding</keyword>
<sequence length="1499" mass="170311">MSRLTSELTLDDIDDWFKIGKKSTSKSNIKTAPRSITGGRNFDVKSQKPIVAAPLQETYVPSYQRNVGHPSQQQYAERYRREAQEELMQYAQPHNRDLEALGEDLDQIDLSSIATTAIAMPEDQIPENAMDVYNNYSFTHSYDINLPITPHREQVVATIETNQVTIIQGSTGSGKTTQVPQYILDHYAKEEKYCNIIVTQPRRIAAMSIARRVCAERGWSRGSVCGFQVGRAKESSPDTRILYVTTGVLLRKLVTLKNMSQFTHVILDEVHERDQDTDFSLLIVKKLLRTNSRHVKVILMSATFNTGEFADYFALPIRDRLEPAPVYSVEGHCFRVSEYYVEDISPLGDLPVLEEFSPDIKVESYLLASRLIEEFDTIEIKRQGKTALGFAKFRGTVLVFLPGLAEIDTMYEYLRPIQEKCNLKIIPLHSTITMEEQGEVFLSPTDGVRKVILSTNIAESSITVPDIKYVIDFCLTKNLVCDPDTNYTSLQVEWASKANCIQRKGRAGRVSDGRVYRMIDRAFWETYIPEYGVPEMQRCPLEKLVLQTKVFDMGEPKALLALALSVPNLADIERTVLLLKEIGALSTPTTGVGNRHDGRLTFIGRVLADLPIDIRVGKLLVLGHVFGLLEDCLIIAAAMSLKSFFAKPYKRHLDAYRHKLNWSQGSLSDSMAVLNAFKEYQHKKAMGEFRRIGISEKDWCTKNFLQLRRLKEVEELMKELEDRLGSFNIQKPRNMPNYKKKFTDDQERLLLKLVLCGAFYPNFFIKGQVNEEEALRSMSGHDPLNTVMVKGFPANEGSLYKTSLEDHFCSIGFNPTAYFEETRAYVKFQWKHEDKGKVHPGVYLAVKRRLLRVPLVIQLFSTEESKVRLQNLHKQIAGQPAQLRTNRITIEDKSAEISNKLMVPLPEASQTTVVLTVTSVLECGHFWAQYHEEKNYYDLQLVQGQLNQGQLQPLYDKIYTGMFVAAPFTDETTEYYRARIESIDRKSLRNGQWKETVTVFFVDFGNTETMDRLDLRTLHGNMLEIPFQAVECFLCRIRPSAVGCPDGKWTKAASNKFASIVNGKTLYGQIFSIVRNALRLELIEPFPNGRQLSINQVLIDEGLADPAEESFLSKQSNEQRQLEANVAPVLPSQNRKEQNDWLSVALGSSRPLTSSGGLKRRAGSEVRLNGPHNAYELSFYSMTNVGRLRAAKIDPDSVNSVAIDDEPESPHSRMMCAGYVGLNPSASAMIARDTTILPLIPGLPALVALLFAPMAEFRTDSKKKQYTGAICGLGVDKMTNQPVMPDHDIEIEFDAELDMEDISKVCRINLQKTFRIYKDKSWLSTLLTGVRMAVNIAVGSEETVCKWSSDALFKLQENSRRKIMDLIQKRRAPIESDSNSTSHFYKWNQINPEDILYHHLEGTDADCPMLLNLHNGVALVTEEEIAEAGDLTTDEEKLRMQEILRMRKHCDYLKEVAKNPYKREPILCELCNMTWQTPQLLLLHLETRPHQLREEALYS</sequence>
<evidence type="ECO:0000256" key="9">
    <source>
        <dbReference type="ARBA" id="ARBA00022806"/>
    </source>
</evidence>
<dbReference type="Pfam" id="PF00270">
    <property type="entry name" value="DEAD"/>
    <property type="match status" value="1"/>
</dbReference>
<evidence type="ECO:0000256" key="7">
    <source>
        <dbReference type="ARBA" id="ARBA00022782"/>
    </source>
</evidence>
<evidence type="ECO:0000313" key="19">
    <source>
        <dbReference type="EMBL" id="KAK3092629.1"/>
    </source>
</evidence>
<keyword evidence="8" id="KW-0378">Hydrolase</keyword>
<evidence type="ECO:0000256" key="5">
    <source>
        <dbReference type="ARBA" id="ARBA00022490"/>
    </source>
</evidence>
<evidence type="ECO:0000256" key="14">
    <source>
        <dbReference type="ARBA" id="ARBA00047984"/>
    </source>
</evidence>
<dbReference type="SMART" id="SM00847">
    <property type="entry name" value="HA2"/>
    <property type="match status" value="1"/>
</dbReference>
<dbReference type="Gene3D" id="1.20.120.1080">
    <property type="match status" value="1"/>
</dbReference>
<dbReference type="SMART" id="SM00487">
    <property type="entry name" value="DEXDc"/>
    <property type="match status" value="1"/>
</dbReference>
<keyword evidence="20" id="KW-1185">Reference proteome</keyword>
<evidence type="ECO:0000256" key="15">
    <source>
        <dbReference type="SAM" id="Coils"/>
    </source>
</evidence>
<dbReference type="SMART" id="SM00490">
    <property type="entry name" value="HELICc"/>
    <property type="match status" value="1"/>
</dbReference>
<comment type="catalytic activity">
    <reaction evidence="14">
        <text>ATP + H2O = ADP + phosphate + H(+)</text>
        <dbReference type="Rhea" id="RHEA:13065"/>
        <dbReference type="ChEBI" id="CHEBI:15377"/>
        <dbReference type="ChEBI" id="CHEBI:15378"/>
        <dbReference type="ChEBI" id="CHEBI:30616"/>
        <dbReference type="ChEBI" id="CHEBI:43474"/>
        <dbReference type="ChEBI" id="CHEBI:456216"/>
        <dbReference type="EC" id="3.6.4.13"/>
    </reaction>
</comment>
<dbReference type="GO" id="GO:0005524">
    <property type="term" value="F:ATP binding"/>
    <property type="evidence" value="ECO:0007669"/>
    <property type="project" value="UniProtKB-KW"/>
</dbReference>
<proteinExistence type="inferred from homology"/>
<evidence type="ECO:0000256" key="3">
    <source>
        <dbReference type="ARBA" id="ARBA00012552"/>
    </source>
</evidence>
<feature type="domain" description="Helicase C-terminal" evidence="18">
    <location>
        <begin position="383"/>
        <end position="552"/>
    </location>
</feature>
<dbReference type="GO" id="GO:0030154">
    <property type="term" value="P:cell differentiation"/>
    <property type="evidence" value="ECO:0007669"/>
    <property type="project" value="UniProtKB-KW"/>
</dbReference>
<evidence type="ECO:0000256" key="12">
    <source>
        <dbReference type="ARBA" id="ARBA00023158"/>
    </source>
</evidence>
<dbReference type="InterPro" id="IPR014001">
    <property type="entry name" value="Helicase_ATP-bd"/>
</dbReference>
<feature type="coiled-coil region" evidence="15">
    <location>
        <begin position="703"/>
        <end position="730"/>
    </location>
</feature>
<evidence type="ECO:0000259" key="18">
    <source>
        <dbReference type="PROSITE" id="PS51194"/>
    </source>
</evidence>
<dbReference type="GO" id="GO:0003723">
    <property type="term" value="F:RNA binding"/>
    <property type="evidence" value="ECO:0007669"/>
    <property type="project" value="TreeGrafter"/>
</dbReference>
<dbReference type="GO" id="GO:0007283">
    <property type="term" value="P:spermatogenesis"/>
    <property type="evidence" value="ECO:0007669"/>
    <property type="project" value="UniProtKB-KW"/>
</dbReference>
<evidence type="ECO:0000256" key="11">
    <source>
        <dbReference type="ARBA" id="ARBA00022871"/>
    </source>
</evidence>
<evidence type="ECO:0000259" key="16">
    <source>
        <dbReference type="PROSITE" id="PS50304"/>
    </source>
</evidence>
<comment type="subcellular location">
    <subcellularLocation>
        <location evidence="1">Cytoplasm</location>
    </subcellularLocation>
</comment>
<dbReference type="SUPFAM" id="SSF52540">
    <property type="entry name" value="P-loop containing nucleoside triphosphate hydrolases"/>
    <property type="match status" value="1"/>
</dbReference>
<comment type="caution">
    <text evidence="19">The sequence shown here is derived from an EMBL/GenBank/DDBJ whole genome shotgun (WGS) entry which is preliminary data.</text>
</comment>
<name>A0AA88XV41_PINIB</name>
<dbReference type="Pfam" id="PF00567">
    <property type="entry name" value="TUDOR"/>
    <property type="match status" value="1"/>
</dbReference>
<accession>A0AA88XV41</accession>
<organism evidence="19 20">
    <name type="scientific">Pinctada imbricata</name>
    <name type="common">Atlantic pearl-oyster</name>
    <name type="synonym">Pinctada martensii</name>
    <dbReference type="NCBI Taxonomy" id="66713"/>
    <lineage>
        <taxon>Eukaryota</taxon>
        <taxon>Metazoa</taxon>
        <taxon>Spiralia</taxon>
        <taxon>Lophotrochozoa</taxon>
        <taxon>Mollusca</taxon>
        <taxon>Bivalvia</taxon>
        <taxon>Autobranchia</taxon>
        <taxon>Pteriomorphia</taxon>
        <taxon>Pterioida</taxon>
        <taxon>Pterioidea</taxon>
        <taxon>Pteriidae</taxon>
        <taxon>Pinctada</taxon>
    </lineage>
</organism>
<dbReference type="GO" id="GO:0005737">
    <property type="term" value="C:cytoplasm"/>
    <property type="evidence" value="ECO:0007669"/>
    <property type="project" value="UniProtKB-SubCell"/>
</dbReference>
<dbReference type="GO" id="GO:0003724">
    <property type="term" value="F:RNA helicase activity"/>
    <property type="evidence" value="ECO:0007669"/>
    <property type="project" value="UniProtKB-EC"/>
</dbReference>
<dbReference type="SUPFAM" id="SSF63748">
    <property type="entry name" value="Tudor/PWWP/MBT"/>
    <property type="match status" value="1"/>
</dbReference>
<dbReference type="Pfam" id="PF00271">
    <property type="entry name" value="Helicase_C"/>
    <property type="match status" value="1"/>
</dbReference>
<keyword evidence="5" id="KW-0963">Cytoplasm</keyword>
<feature type="domain" description="Helicase ATP-binding" evidence="17">
    <location>
        <begin position="156"/>
        <end position="322"/>
    </location>
</feature>
<dbReference type="InterPro" id="IPR011545">
    <property type="entry name" value="DEAD/DEAH_box_helicase_dom"/>
</dbReference>
<dbReference type="Proteomes" id="UP001186944">
    <property type="component" value="Unassembled WGS sequence"/>
</dbReference>
<keyword evidence="11" id="KW-0744">Spermatogenesis</keyword>
<dbReference type="InterPro" id="IPR001650">
    <property type="entry name" value="Helicase_C-like"/>
</dbReference>
<dbReference type="CDD" id="cd18791">
    <property type="entry name" value="SF2_C_RHA"/>
    <property type="match status" value="1"/>
</dbReference>
<dbReference type="PROSITE" id="PS50304">
    <property type="entry name" value="TUDOR"/>
    <property type="match status" value="1"/>
</dbReference>
<gene>
    <name evidence="19" type="ORF">FSP39_005160</name>
</gene>
<dbReference type="PANTHER" id="PTHR18934:SF113">
    <property type="entry name" value="ATP-DEPENDENT RNA HELICASE TDRD9"/>
    <property type="match status" value="1"/>
</dbReference>
<dbReference type="SMART" id="SM00333">
    <property type="entry name" value="TUDOR"/>
    <property type="match status" value="1"/>
</dbReference>
<dbReference type="InterPro" id="IPR035437">
    <property type="entry name" value="SNase_OB-fold_sf"/>
</dbReference>
<dbReference type="GO" id="GO:0051321">
    <property type="term" value="P:meiotic cell cycle"/>
    <property type="evidence" value="ECO:0007669"/>
    <property type="project" value="UniProtKB-KW"/>
</dbReference>
<dbReference type="Gene3D" id="3.40.50.300">
    <property type="entry name" value="P-loop containing nucleotide triphosphate hydrolases"/>
    <property type="match status" value="2"/>
</dbReference>
<evidence type="ECO:0000256" key="8">
    <source>
        <dbReference type="ARBA" id="ARBA00022801"/>
    </source>
</evidence>
<keyword evidence="4" id="KW-0217">Developmental protein</keyword>
<dbReference type="Pfam" id="PF21010">
    <property type="entry name" value="HA2_C"/>
    <property type="match status" value="1"/>
</dbReference>
<dbReference type="FunFam" id="3.40.50.300:FF:000946">
    <property type="entry name" value="putative ATP-dependent RNA helicase TDRD9"/>
    <property type="match status" value="1"/>
</dbReference>
<evidence type="ECO:0000256" key="6">
    <source>
        <dbReference type="ARBA" id="ARBA00022741"/>
    </source>
</evidence>
<dbReference type="InterPro" id="IPR007502">
    <property type="entry name" value="Helicase-assoc_dom"/>
</dbReference>
<evidence type="ECO:0000259" key="17">
    <source>
        <dbReference type="PROSITE" id="PS51192"/>
    </source>
</evidence>
<dbReference type="GO" id="GO:0016787">
    <property type="term" value="F:hydrolase activity"/>
    <property type="evidence" value="ECO:0007669"/>
    <property type="project" value="UniProtKB-KW"/>
</dbReference>
<keyword evidence="10" id="KW-0067">ATP-binding</keyword>
<dbReference type="Gene3D" id="2.40.50.90">
    <property type="match status" value="1"/>
</dbReference>
<keyword evidence="15" id="KW-0175">Coiled coil</keyword>
<dbReference type="Gene3D" id="2.30.30.140">
    <property type="match status" value="1"/>
</dbReference>
<dbReference type="PROSITE" id="PS51194">
    <property type="entry name" value="HELICASE_CTER"/>
    <property type="match status" value="1"/>
</dbReference>
<evidence type="ECO:0000256" key="4">
    <source>
        <dbReference type="ARBA" id="ARBA00022473"/>
    </source>
</evidence>
<dbReference type="EMBL" id="VSWD01000009">
    <property type="protein sequence ID" value="KAK3092629.1"/>
    <property type="molecule type" value="Genomic_DNA"/>
</dbReference>
<keyword evidence="12" id="KW-0943">RNA-mediated gene silencing</keyword>
<keyword evidence="13" id="KW-0469">Meiosis</keyword>
<dbReference type="InterPro" id="IPR002999">
    <property type="entry name" value="Tudor"/>
</dbReference>
<evidence type="ECO:0000256" key="2">
    <source>
        <dbReference type="ARBA" id="ARBA00008792"/>
    </source>
</evidence>
<dbReference type="EC" id="3.6.4.13" evidence="3"/>
<dbReference type="GO" id="GO:0031047">
    <property type="term" value="P:regulatory ncRNA-mediated gene silencing"/>
    <property type="evidence" value="ECO:0007669"/>
    <property type="project" value="UniProtKB-KW"/>
</dbReference>
<evidence type="ECO:0000256" key="1">
    <source>
        <dbReference type="ARBA" id="ARBA00004496"/>
    </source>
</evidence>
<protein>
    <recommendedName>
        <fullName evidence="3">RNA helicase</fullName>
        <ecNumber evidence="3">3.6.4.13</ecNumber>
    </recommendedName>
</protein>
<keyword evidence="7" id="KW-0221">Differentiation</keyword>
<dbReference type="PANTHER" id="PTHR18934">
    <property type="entry name" value="ATP-DEPENDENT RNA HELICASE"/>
    <property type="match status" value="1"/>
</dbReference>
<dbReference type="PROSITE" id="PS51192">
    <property type="entry name" value="HELICASE_ATP_BIND_1"/>
    <property type="match status" value="1"/>
</dbReference>
<dbReference type="FunFam" id="1.20.120.1080:FF:000081">
    <property type="entry name" value="Tudor domain containing 9"/>
    <property type="match status" value="1"/>
</dbReference>
<comment type="similarity">
    <text evidence="2">Belongs to the DEAD box helicase family. DEAH subfamily.</text>
</comment>